<accession>A0A9N8DZQ0</accession>
<keyword evidence="9" id="KW-1185">Reference proteome</keyword>
<name>A0A9N8DZQ0_9STRA</name>
<evidence type="ECO:0000256" key="4">
    <source>
        <dbReference type="ARBA" id="ARBA00023136"/>
    </source>
</evidence>
<feature type="transmembrane region" description="Helical" evidence="6">
    <location>
        <begin position="311"/>
        <end position="332"/>
    </location>
</feature>
<feature type="transmembrane region" description="Helical" evidence="6">
    <location>
        <begin position="416"/>
        <end position="441"/>
    </location>
</feature>
<evidence type="ECO:0000256" key="3">
    <source>
        <dbReference type="ARBA" id="ARBA00022989"/>
    </source>
</evidence>
<dbReference type="EMBL" id="CAICTM010000506">
    <property type="protein sequence ID" value="CAB9511866.1"/>
    <property type="molecule type" value="Genomic_DNA"/>
</dbReference>
<dbReference type="GO" id="GO:0016020">
    <property type="term" value="C:membrane"/>
    <property type="evidence" value="ECO:0007669"/>
    <property type="project" value="UniProtKB-SubCell"/>
</dbReference>
<dbReference type="Pfam" id="PF00892">
    <property type="entry name" value="EamA"/>
    <property type="match status" value="1"/>
</dbReference>
<feature type="transmembrane region" description="Helical" evidence="6">
    <location>
        <begin position="31"/>
        <end position="49"/>
    </location>
</feature>
<dbReference type="InterPro" id="IPR000620">
    <property type="entry name" value="EamA_dom"/>
</dbReference>
<evidence type="ECO:0000256" key="2">
    <source>
        <dbReference type="ARBA" id="ARBA00022692"/>
    </source>
</evidence>
<gene>
    <name evidence="8" type="ORF">SEMRO_507_G156530.1</name>
</gene>
<keyword evidence="2 6" id="KW-0812">Transmembrane</keyword>
<dbReference type="InterPro" id="IPR037185">
    <property type="entry name" value="EmrE-like"/>
</dbReference>
<dbReference type="PANTHER" id="PTHR32322:SF2">
    <property type="entry name" value="EAMA DOMAIN-CONTAINING PROTEIN"/>
    <property type="match status" value="1"/>
</dbReference>
<reference evidence="8" key="1">
    <citation type="submission" date="2020-06" db="EMBL/GenBank/DDBJ databases">
        <authorList>
            <consortium name="Plant Systems Biology data submission"/>
        </authorList>
    </citation>
    <scope>NUCLEOTIDE SEQUENCE</scope>
    <source>
        <strain evidence="8">D6</strain>
    </source>
</reference>
<feature type="transmembrane region" description="Helical" evidence="6">
    <location>
        <begin position="390"/>
        <end position="410"/>
    </location>
</feature>
<dbReference type="OrthoDB" id="195482at2759"/>
<evidence type="ECO:0000256" key="6">
    <source>
        <dbReference type="SAM" id="Phobius"/>
    </source>
</evidence>
<dbReference type="AlphaFoldDB" id="A0A9N8DZQ0"/>
<evidence type="ECO:0000313" key="8">
    <source>
        <dbReference type="EMBL" id="CAB9511866.1"/>
    </source>
</evidence>
<dbReference type="InterPro" id="IPR050638">
    <property type="entry name" value="AA-Vitamin_Transporters"/>
</dbReference>
<keyword evidence="3 6" id="KW-1133">Transmembrane helix</keyword>
<evidence type="ECO:0000313" key="9">
    <source>
        <dbReference type="Proteomes" id="UP001153069"/>
    </source>
</evidence>
<proteinExistence type="predicted"/>
<comment type="subcellular location">
    <subcellularLocation>
        <location evidence="1">Membrane</location>
        <topology evidence="1">Multi-pass membrane protein</topology>
    </subcellularLocation>
</comment>
<feature type="transmembrane region" description="Helical" evidence="6">
    <location>
        <begin position="69"/>
        <end position="88"/>
    </location>
</feature>
<evidence type="ECO:0000259" key="7">
    <source>
        <dbReference type="Pfam" id="PF00892"/>
    </source>
</evidence>
<dbReference type="PANTHER" id="PTHR32322">
    <property type="entry name" value="INNER MEMBRANE TRANSPORTER"/>
    <property type="match status" value="1"/>
</dbReference>
<keyword evidence="4 6" id="KW-0472">Membrane</keyword>
<dbReference type="SUPFAM" id="SSF103481">
    <property type="entry name" value="Multidrug resistance efflux transporter EmrE"/>
    <property type="match status" value="1"/>
</dbReference>
<comment type="caution">
    <text evidence="8">The sequence shown here is derived from an EMBL/GenBank/DDBJ whole genome shotgun (WGS) entry which is preliminary data.</text>
</comment>
<feature type="transmembrane region" description="Helical" evidence="6">
    <location>
        <begin position="453"/>
        <end position="472"/>
    </location>
</feature>
<protein>
    <submittedName>
        <fullName evidence="8">EamA-like transporter family</fullName>
    </submittedName>
</protein>
<feature type="region of interest" description="Disordered" evidence="5">
    <location>
        <begin position="343"/>
        <end position="372"/>
    </location>
</feature>
<evidence type="ECO:0000256" key="1">
    <source>
        <dbReference type="ARBA" id="ARBA00004141"/>
    </source>
</evidence>
<organism evidence="8 9">
    <name type="scientific">Seminavis robusta</name>
    <dbReference type="NCBI Taxonomy" id="568900"/>
    <lineage>
        <taxon>Eukaryota</taxon>
        <taxon>Sar</taxon>
        <taxon>Stramenopiles</taxon>
        <taxon>Ochrophyta</taxon>
        <taxon>Bacillariophyta</taxon>
        <taxon>Bacillariophyceae</taxon>
        <taxon>Bacillariophycidae</taxon>
        <taxon>Naviculales</taxon>
        <taxon>Naviculaceae</taxon>
        <taxon>Seminavis</taxon>
    </lineage>
</organism>
<sequence length="473" mass="51268">MSFGLGIVAALAAPLTMTLGFIVWDNHWTGSAFALNMFKCNLASIWFVVLSATTRDDPFSAQVFTGDSVGFLMLSSAIGILVGDFAWLEALRLLGARKVIVMDSLKPFLAAVFGWALLGEQLQWAALGGIACTVVGILLVSLEDRQTQEDDNEEAEQEEVVLQSVMNSDKHDAQLLANQKDTDFSTRTDVTTLVDRSTLSLATGSFPPEEPAVDDNCVDVLIDPTTETNLPDAQLEIRQEQQNSHDDDDGIEPQSRSTAVVDETRPSTNSTKRAQSEWDFFYGYGMAIINVLLDTYGSVLTKEHGTKFTTWEINLVRFGFAGVVMLFCSIFLQTRDWFVGCSSSSSSNNEPDVDNTGRTNSDEEQGSPSTETETVGAIAWYKLPVDSMSVAAWLHVSGGVLFVTFFTPALSNYALFQIALALALTLGSIGPLYALPLTYLLQKDQAMPSLQAGGGAVLAVAGILILAFWGTLE</sequence>
<feature type="transmembrane region" description="Helical" evidence="6">
    <location>
        <begin position="6"/>
        <end position="24"/>
    </location>
</feature>
<feature type="region of interest" description="Disordered" evidence="5">
    <location>
        <begin position="239"/>
        <end position="272"/>
    </location>
</feature>
<feature type="transmembrane region" description="Helical" evidence="6">
    <location>
        <begin position="124"/>
        <end position="142"/>
    </location>
</feature>
<dbReference type="Proteomes" id="UP001153069">
    <property type="component" value="Unassembled WGS sequence"/>
</dbReference>
<feature type="domain" description="EamA" evidence="7">
    <location>
        <begin position="5"/>
        <end position="141"/>
    </location>
</feature>
<evidence type="ECO:0000256" key="5">
    <source>
        <dbReference type="SAM" id="MobiDB-lite"/>
    </source>
</evidence>